<evidence type="ECO:0000256" key="1">
    <source>
        <dbReference type="SAM" id="MobiDB-lite"/>
    </source>
</evidence>
<proteinExistence type="predicted"/>
<sequence length="161" mass="17456">MRRPAVPNCYIAELRPTQHIQINRDLIQQQHRPRPDKPHSQLHAAPLAIADSAHAPAGIDVQHVDQLVPAVRVGVAADGAQQLHDADVRPHDGVEHPLEAEVRDALEAVLERVRARDGDGARGRQPLACQEAQERGLARAVGADEEGPRLGREGEADVVDA</sequence>
<accession>A0A194VF17</accession>
<reference evidence="3" key="1">
    <citation type="submission" date="2014-12" db="EMBL/GenBank/DDBJ databases">
        <title>Genome Sequence of Valsa Canker Pathogens Uncovers a Specific Adaption of Colonization on Woody Bark.</title>
        <authorList>
            <person name="Yin Z."/>
            <person name="Liu H."/>
            <person name="Gao X."/>
            <person name="Li Z."/>
            <person name="Song N."/>
            <person name="Ke X."/>
            <person name="Dai Q."/>
            <person name="Wu Y."/>
            <person name="Sun Y."/>
            <person name="Xu J.-R."/>
            <person name="Kang Z.K."/>
            <person name="Wang L."/>
            <person name="Huang L."/>
        </authorList>
    </citation>
    <scope>NUCLEOTIDE SEQUENCE [LARGE SCALE GENOMIC DNA]</scope>
    <source>
        <strain evidence="3">SXYL134</strain>
    </source>
</reference>
<name>A0A194VF17_CYTMA</name>
<protein>
    <submittedName>
        <fullName evidence="2">Uncharacterized protein</fullName>
    </submittedName>
</protein>
<gene>
    <name evidence="2" type="ORF">VP1G_11410</name>
</gene>
<feature type="compositionally biased region" description="Basic and acidic residues" evidence="1">
    <location>
        <begin position="146"/>
        <end position="155"/>
    </location>
</feature>
<evidence type="ECO:0000313" key="3">
    <source>
        <dbReference type="Proteomes" id="UP000078576"/>
    </source>
</evidence>
<dbReference type="Proteomes" id="UP000078576">
    <property type="component" value="Unassembled WGS sequence"/>
</dbReference>
<feature type="region of interest" description="Disordered" evidence="1">
    <location>
        <begin position="116"/>
        <end position="161"/>
    </location>
</feature>
<organism evidence="2 3">
    <name type="scientific">Cytospora mali</name>
    <name type="common">Apple Valsa canker fungus</name>
    <name type="synonym">Valsa mali</name>
    <dbReference type="NCBI Taxonomy" id="578113"/>
    <lineage>
        <taxon>Eukaryota</taxon>
        <taxon>Fungi</taxon>
        <taxon>Dikarya</taxon>
        <taxon>Ascomycota</taxon>
        <taxon>Pezizomycotina</taxon>
        <taxon>Sordariomycetes</taxon>
        <taxon>Sordariomycetidae</taxon>
        <taxon>Diaporthales</taxon>
        <taxon>Cytosporaceae</taxon>
        <taxon>Cytospora</taxon>
    </lineage>
</organism>
<dbReference type="AlphaFoldDB" id="A0A194VF17"/>
<evidence type="ECO:0000313" key="2">
    <source>
        <dbReference type="EMBL" id="KUI62595.1"/>
    </source>
</evidence>
<keyword evidence="3" id="KW-1185">Reference proteome</keyword>
<dbReference type="EMBL" id="KN714822">
    <property type="protein sequence ID" value="KUI62595.1"/>
    <property type="molecule type" value="Genomic_DNA"/>
</dbReference>
<dbReference type="OrthoDB" id="10559881at2759"/>